<dbReference type="EMBL" id="KV441551">
    <property type="protein sequence ID" value="OAG07041.1"/>
    <property type="molecule type" value="Genomic_DNA"/>
</dbReference>
<sequence>MMRRSVLLDVALWVTLAQTTPYQRRYNTSIATTTTQLPPPPPGYGCSGCVVQALAPLTVSLAQEELSSWTSVVQQVKCLTRYISHYTGTPSALQTVVTEIETLTQHTIFTDASHQIITYTTPVLTVEPTPGVTLELPSGTYIFYDKIFGGLNQLTTYPGRPQNPETAIYLPPYPAPTAPGHALFRLQEVGGYPTCAADVKTFEDAMPTRTADWRSFYHSVTGTLPDPGVITPLPLPSPLLGYFNRDPGIRSSFHGINLFSCTPIHESTIGGGIQFSTAPYYSAPHPSSEGVIPIKPSFATGPSKSQTYIQTTYQSVTSYSSVHGPLRGDISYTTTPKQTLVQNSPGDADRGSPNPAKPNRPGGGQVVSIGTKTYDIHPATPSNQGQGSNLGQGVVVGTVTLNPGATTTIDNVIVAVPTEGGGRVVVVGTNLYHVLPTGSPVISVGDAILMPNSHGLYVIGTQTLTPGGPIITVNGYNLSLNPEGSLVVINGVTQTLGGSPLVTGAPVLTVGDQTYPATLIDGTIAFILGHGQTLLPGTTLTISGTTYYLPSDASPSVIVINGVISTLGIAPLIPAPEITLAGRTYTATVRDGTTEYVLDQGTTLRPGDVVTISGTTYSLDALNTALVINGQTSTVARSSVPASNFATPTASAEITAGGKFVETSAAGSSSKGSARSVRKGGLDVWLEGCVLGVASWLVMLL</sequence>
<dbReference type="Proteomes" id="UP000077069">
    <property type="component" value="Unassembled WGS sequence"/>
</dbReference>
<name>A0A177CIF2_9PLEO</name>
<evidence type="ECO:0000256" key="1">
    <source>
        <dbReference type="SAM" id="MobiDB-lite"/>
    </source>
</evidence>
<evidence type="ECO:0000313" key="3">
    <source>
        <dbReference type="EMBL" id="OAG07041.1"/>
    </source>
</evidence>
<feature type="region of interest" description="Disordered" evidence="1">
    <location>
        <begin position="337"/>
        <end position="369"/>
    </location>
</feature>
<dbReference type="GeneID" id="28770449"/>
<reference evidence="3 4" key="1">
    <citation type="submission" date="2016-05" db="EMBL/GenBank/DDBJ databases">
        <title>Comparative analysis of secretome profiles of manganese(II)-oxidizing ascomycete fungi.</title>
        <authorList>
            <consortium name="DOE Joint Genome Institute"/>
            <person name="Zeiner C.A."/>
            <person name="Purvine S.O."/>
            <person name="Zink E.M."/>
            <person name="Wu S."/>
            <person name="Pasa-Tolic L."/>
            <person name="Chaput D.L."/>
            <person name="Haridas S."/>
            <person name="Grigoriev I.V."/>
            <person name="Santelli C.M."/>
            <person name="Hansel C.M."/>
        </authorList>
    </citation>
    <scope>NUCLEOTIDE SEQUENCE [LARGE SCALE GENOMIC DNA]</scope>
    <source>
        <strain evidence="3 4">AP3s5-JAC2a</strain>
    </source>
</reference>
<protein>
    <recommendedName>
        <fullName evidence="5">VWFD domain-containing protein</fullName>
    </recommendedName>
</protein>
<dbReference type="InParanoid" id="A0A177CIF2"/>
<evidence type="ECO:0000256" key="2">
    <source>
        <dbReference type="SAM" id="SignalP"/>
    </source>
</evidence>
<dbReference type="OrthoDB" id="3944128at2759"/>
<evidence type="ECO:0000313" key="4">
    <source>
        <dbReference type="Proteomes" id="UP000077069"/>
    </source>
</evidence>
<accession>A0A177CIF2</accession>
<feature type="signal peptide" evidence="2">
    <location>
        <begin position="1"/>
        <end position="17"/>
    </location>
</feature>
<dbReference type="AlphaFoldDB" id="A0A177CIF2"/>
<dbReference type="RefSeq" id="XP_018037406.1">
    <property type="nucleotide sequence ID" value="XM_018186963.1"/>
</dbReference>
<gene>
    <name evidence="3" type="ORF">CC84DRAFT_634279</name>
</gene>
<feature type="chain" id="PRO_5008058341" description="VWFD domain-containing protein" evidence="2">
    <location>
        <begin position="18"/>
        <end position="701"/>
    </location>
</feature>
<dbReference type="STRING" id="1460663.A0A177CIF2"/>
<organism evidence="3 4">
    <name type="scientific">Paraphaeosphaeria sporulosa</name>
    <dbReference type="NCBI Taxonomy" id="1460663"/>
    <lineage>
        <taxon>Eukaryota</taxon>
        <taxon>Fungi</taxon>
        <taxon>Dikarya</taxon>
        <taxon>Ascomycota</taxon>
        <taxon>Pezizomycotina</taxon>
        <taxon>Dothideomycetes</taxon>
        <taxon>Pleosporomycetidae</taxon>
        <taxon>Pleosporales</taxon>
        <taxon>Massarineae</taxon>
        <taxon>Didymosphaeriaceae</taxon>
        <taxon>Paraphaeosphaeria</taxon>
    </lineage>
</organism>
<evidence type="ECO:0008006" key="5">
    <source>
        <dbReference type="Google" id="ProtNLM"/>
    </source>
</evidence>
<keyword evidence="2" id="KW-0732">Signal</keyword>
<keyword evidence="4" id="KW-1185">Reference proteome</keyword>
<proteinExistence type="predicted"/>